<organism evidence="4 5">
    <name type="scientific">Noviherbaspirillum aridicola</name>
    <dbReference type="NCBI Taxonomy" id="2849687"/>
    <lineage>
        <taxon>Bacteria</taxon>
        <taxon>Pseudomonadati</taxon>
        <taxon>Pseudomonadota</taxon>
        <taxon>Betaproteobacteria</taxon>
        <taxon>Burkholderiales</taxon>
        <taxon>Oxalobacteraceae</taxon>
        <taxon>Noviherbaspirillum</taxon>
    </lineage>
</organism>
<accession>A0ABQ4Q2A3</accession>
<evidence type="ECO:0000313" key="4">
    <source>
        <dbReference type="EMBL" id="GIZ51312.1"/>
    </source>
</evidence>
<dbReference type="RefSeq" id="WP_220807486.1">
    <property type="nucleotide sequence ID" value="NZ_BPMK01000005.1"/>
</dbReference>
<sequence>MGNQLTAPVPASRLAQRLGVPMQGTDANILHVASLDAVSAGTLCFSRAPVAGTIAAGAVVIAPAGNAPEGGAILHADNPRLFFARALHLLAAEPGFSMPDTAPNIDPTAVIAPTAVIGRGVRIGPRTVISHHVVIGDGATIGADCYIKSNTVIGEPGFGFERDENGVPIRLLHLGSVVIGDRVELGSLNTVCNATLGNTIVEDDVKTDDHVHIAHNCRVRRGALLTACAELSGGVDIGEFAWVGPNSSIMQKAVLGPRAFVGIGSNVTRSVEADAVVAGNPARQLRKAE</sequence>
<evidence type="ECO:0000256" key="2">
    <source>
        <dbReference type="ARBA" id="ARBA00022679"/>
    </source>
</evidence>
<evidence type="ECO:0000313" key="5">
    <source>
        <dbReference type="Proteomes" id="UP000887222"/>
    </source>
</evidence>
<name>A0ABQ4Q2A3_9BURK</name>
<dbReference type="InterPro" id="IPR018357">
    <property type="entry name" value="Hexapep_transf_CS"/>
</dbReference>
<dbReference type="InterPro" id="IPR050179">
    <property type="entry name" value="Trans_hexapeptide_repeat"/>
</dbReference>
<evidence type="ECO:0000256" key="1">
    <source>
        <dbReference type="ARBA" id="ARBA00007274"/>
    </source>
</evidence>
<dbReference type="PROSITE" id="PS00101">
    <property type="entry name" value="HEXAPEP_TRANSFERASES"/>
    <property type="match status" value="1"/>
</dbReference>
<keyword evidence="2" id="KW-0808">Transferase</keyword>
<dbReference type="Proteomes" id="UP000887222">
    <property type="component" value="Unassembled WGS sequence"/>
</dbReference>
<dbReference type="EMBL" id="BPMK01000005">
    <property type="protein sequence ID" value="GIZ51312.1"/>
    <property type="molecule type" value="Genomic_DNA"/>
</dbReference>
<proteinExistence type="inferred from homology"/>
<dbReference type="PANTHER" id="PTHR43300:SF7">
    <property type="entry name" value="UDP-N-ACETYLBACILLOSAMINE N-ACETYLTRANSFERASE"/>
    <property type="match status" value="1"/>
</dbReference>
<gene>
    <name evidence="4" type="ORF">NCCP691_13260</name>
</gene>
<comment type="similarity">
    <text evidence="1">Belongs to the transferase hexapeptide repeat family.</text>
</comment>
<dbReference type="PANTHER" id="PTHR43300">
    <property type="entry name" value="ACETYLTRANSFERASE"/>
    <property type="match status" value="1"/>
</dbReference>
<dbReference type="Gene3D" id="2.160.10.10">
    <property type="entry name" value="Hexapeptide repeat proteins"/>
    <property type="match status" value="1"/>
</dbReference>
<comment type="caution">
    <text evidence="4">The sequence shown here is derived from an EMBL/GenBank/DDBJ whole genome shotgun (WGS) entry which is preliminary data.</text>
</comment>
<keyword evidence="3" id="KW-0677">Repeat</keyword>
<reference evidence="4 5" key="1">
    <citation type="journal article" date="2022" name="Int. J. Syst. Evol. Microbiol.">
        <title>Noviherbaspirillum aridicola sp. nov., isolated from an arid soil in Pakistan.</title>
        <authorList>
            <person name="Khan I.U."/>
            <person name="Saqib M."/>
            <person name="Amin A."/>
            <person name="Hussain F."/>
            <person name="Li L."/>
            <person name="Liu Y.H."/>
            <person name="Fang B.Z."/>
            <person name="Ahmed I."/>
            <person name="Li W.J."/>
        </authorList>
    </citation>
    <scope>NUCLEOTIDE SEQUENCE [LARGE SCALE GENOMIC DNA]</scope>
    <source>
        <strain evidence="4 5">NCCP-691</strain>
    </source>
</reference>
<keyword evidence="5" id="KW-1185">Reference proteome</keyword>
<dbReference type="InterPro" id="IPR011004">
    <property type="entry name" value="Trimer_LpxA-like_sf"/>
</dbReference>
<dbReference type="Gene3D" id="3.40.1390.10">
    <property type="entry name" value="MurE/MurF, N-terminal domain"/>
    <property type="match status" value="1"/>
</dbReference>
<protein>
    <submittedName>
        <fullName evidence="4">UDP-3-O-(3-hydroxymyristoyl)glucosamine N-acyltransferase</fullName>
    </submittedName>
</protein>
<evidence type="ECO:0000256" key="3">
    <source>
        <dbReference type="ARBA" id="ARBA00022737"/>
    </source>
</evidence>
<dbReference type="SUPFAM" id="SSF51161">
    <property type="entry name" value="Trimeric LpxA-like enzymes"/>
    <property type="match status" value="1"/>
</dbReference>